<keyword evidence="3" id="KW-1185">Reference proteome</keyword>
<sequence>MALLKLIEQTTPWRTTNNEEAETVEPQSLLKNKSPGHKKAVPGEYDGAELLLEVIGDAVEYAVDSGLNAKDVDSFFNVFTTVLTSIIQNGNTRSLENSARVLKDCLLSGPVPISRTVSHHAASYVTRTLLQHFRLYHYLLNHRQQESHTEVQMPVETPDKCLPPLKDGMVESEWENKEKIRKIEELHVVSHAYVAVSW</sequence>
<comment type="caution">
    <text evidence="2">The sequence shown here is derived from an EMBL/GenBank/DDBJ whole genome shotgun (WGS) entry which is preliminary data.</text>
</comment>
<organism evidence="2 3">
    <name type="scientific">Geodia barretti</name>
    <name type="common">Barrett's horny sponge</name>
    <dbReference type="NCBI Taxonomy" id="519541"/>
    <lineage>
        <taxon>Eukaryota</taxon>
        <taxon>Metazoa</taxon>
        <taxon>Porifera</taxon>
        <taxon>Demospongiae</taxon>
        <taxon>Heteroscleromorpha</taxon>
        <taxon>Tetractinellida</taxon>
        <taxon>Astrophorina</taxon>
        <taxon>Geodiidae</taxon>
        <taxon>Geodia</taxon>
    </lineage>
</organism>
<reference evidence="2" key="1">
    <citation type="submission" date="2023-03" db="EMBL/GenBank/DDBJ databases">
        <authorList>
            <person name="Steffen K."/>
            <person name="Cardenas P."/>
        </authorList>
    </citation>
    <scope>NUCLEOTIDE SEQUENCE</scope>
</reference>
<dbReference type="AlphaFoldDB" id="A0AA35XDZ3"/>
<dbReference type="EMBL" id="CASHTH010004132">
    <property type="protein sequence ID" value="CAI8053949.1"/>
    <property type="molecule type" value="Genomic_DNA"/>
</dbReference>
<accession>A0AA35XDZ3</accession>
<dbReference type="InterPro" id="IPR032727">
    <property type="entry name" value="CLAMP"/>
</dbReference>
<evidence type="ECO:0000313" key="3">
    <source>
        <dbReference type="Proteomes" id="UP001174909"/>
    </source>
</evidence>
<dbReference type="Proteomes" id="UP001174909">
    <property type="component" value="Unassembled WGS sequence"/>
</dbReference>
<dbReference type="PANTHER" id="PTHR28457:SF1">
    <property type="entry name" value="CILIA- AND FLAGELLA-ASSOCIATED PROTEIN 119"/>
    <property type="match status" value="1"/>
</dbReference>
<evidence type="ECO:0000256" key="1">
    <source>
        <dbReference type="SAM" id="MobiDB-lite"/>
    </source>
</evidence>
<feature type="region of interest" description="Disordered" evidence="1">
    <location>
        <begin position="15"/>
        <end position="38"/>
    </location>
</feature>
<name>A0AA35XDZ3_GEOBA</name>
<proteinExistence type="predicted"/>
<protein>
    <submittedName>
        <fullName evidence="2">Uncharacterized protein</fullName>
    </submittedName>
</protein>
<gene>
    <name evidence="2" type="ORF">GBAR_LOCUS29491</name>
</gene>
<evidence type="ECO:0000313" key="2">
    <source>
        <dbReference type="EMBL" id="CAI8053949.1"/>
    </source>
</evidence>
<dbReference type="Pfam" id="PF14769">
    <property type="entry name" value="CLAMP"/>
    <property type="match status" value="1"/>
</dbReference>
<dbReference type="PANTHER" id="PTHR28457">
    <property type="entry name" value="COILED-COIL DOMAIN-CONTAINING PROTEIN 189"/>
    <property type="match status" value="1"/>
</dbReference>